<evidence type="ECO:0000313" key="4">
    <source>
        <dbReference type="Proteomes" id="UP001164286"/>
    </source>
</evidence>
<dbReference type="AlphaFoldDB" id="A0AA38HFL7"/>
<gene>
    <name evidence="3" type="ORF">MKK02DRAFT_40001</name>
</gene>
<sequence length="363" mass="40668">MSTLPSVDPVEQALAAQCQDGGGLLLLPYILGGFFDWTLFGAVLAMTVQWSQHRSEEKRFTAFCVVISLLSAIGSSVYLLIWLTQAFAYGFGKYKELAQIHWASQYSSMWDWSTTALQSGHMGCTVRIYCVVYTNNTYQTTNPTVYADPISRAGLYLWLISAVFIDILITCCIAYALYQHKTGWKATDSFIVKLIRSILILATWGNRRVGIIFLVSQPKIYIIGFLAMLNFRFSRRIETSLTSHSRSAGLQAYPLESGTRLGTRSRPYRGDGELHIPPADEEQKGEIRVHVETEVVSSPGGMKAMSPRRINRGWAEVPVGDAREYDARSQYTINTGSGFLFGSSEAELNDWKGTEDNRSRRDT</sequence>
<evidence type="ECO:0000256" key="1">
    <source>
        <dbReference type="SAM" id="MobiDB-lite"/>
    </source>
</evidence>
<dbReference type="EMBL" id="JAKWFO010000001">
    <property type="protein sequence ID" value="KAI9639680.1"/>
    <property type="molecule type" value="Genomic_DNA"/>
</dbReference>
<evidence type="ECO:0000256" key="2">
    <source>
        <dbReference type="SAM" id="Phobius"/>
    </source>
</evidence>
<feature type="transmembrane region" description="Helical" evidence="2">
    <location>
        <begin position="211"/>
        <end position="231"/>
    </location>
</feature>
<dbReference type="PANTHER" id="PTHR40465:SF1">
    <property type="entry name" value="DUF6534 DOMAIN-CONTAINING PROTEIN"/>
    <property type="match status" value="1"/>
</dbReference>
<comment type="caution">
    <text evidence="3">The sequence shown here is derived from an EMBL/GenBank/DDBJ whole genome shotgun (WGS) entry which is preliminary data.</text>
</comment>
<proteinExistence type="predicted"/>
<feature type="transmembrane region" description="Helical" evidence="2">
    <location>
        <begin position="60"/>
        <end position="83"/>
    </location>
</feature>
<dbReference type="Proteomes" id="UP001164286">
    <property type="component" value="Unassembled WGS sequence"/>
</dbReference>
<feature type="transmembrane region" description="Helical" evidence="2">
    <location>
        <begin position="29"/>
        <end position="48"/>
    </location>
</feature>
<accession>A0AA38HFL7</accession>
<feature type="transmembrane region" description="Helical" evidence="2">
    <location>
        <begin position="155"/>
        <end position="178"/>
    </location>
</feature>
<keyword evidence="2" id="KW-1133">Transmembrane helix</keyword>
<dbReference type="GeneID" id="77730092"/>
<dbReference type="PANTHER" id="PTHR40465">
    <property type="entry name" value="CHROMOSOME 1, WHOLE GENOME SHOTGUN SEQUENCE"/>
    <property type="match status" value="1"/>
</dbReference>
<organism evidence="3 4">
    <name type="scientific">Dioszegia hungarica</name>
    <dbReference type="NCBI Taxonomy" id="4972"/>
    <lineage>
        <taxon>Eukaryota</taxon>
        <taxon>Fungi</taxon>
        <taxon>Dikarya</taxon>
        <taxon>Basidiomycota</taxon>
        <taxon>Agaricomycotina</taxon>
        <taxon>Tremellomycetes</taxon>
        <taxon>Tremellales</taxon>
        <taxon>Bulleribasidiaceae</taxon>
        <taxon>Dioszegia</taxon>
    </lineage>
</organism>
<keyword evidence="2" id="KW-0472">Membrane</keyword>
<feature type="compositionally biased region" description="Basic and acidic residues" evidence="1">
    <location>
        <begin position="349"/>
        <end position="363"/>
    </location>
</feature>
<keyword evidence="4" id="KW-1185">Reference proteome</keyword>
<name>A0AA38HFL7_9TREE</name>
<evidence type="ECO:0000313" key="3">
    <source>
        <dbReference type="EMBL" id="KAI9639680.1"/>
    </source>
</evidence>
<dbReference type="RefSeq" id="XP_052949457.1">
    <property type="nucleotide sequence ID" value="XM_053090887.1"/>
</dbReference>
<keyword evidence="2" id="KW-0812">Transmembrane</keyword>
<feature type="region of interest" description="Disordered" evidence="1">
    <location>
        <begin position="342"/>
        <end position="363"/>
    </location>
</feature>
<protein>
    <submittedName>
        <fullName evidence="3">Uncharacterized protein</fullName>
    </submittedName>
</protein>
<reference evidence="3" key="1">
    <citation type="journal article" date="2022" name="G3 (Bethesda)">
        <title>High quality genome of the basidiomycete yeast Dioszegia hungarica PDD-24b-2 isolated from cloud water.</title>
        <authorList>
            <person name="Jarrige D."/>
            <person name="Haridas S."/>
            <person name="Bleykasten-Grosshans C."/>
            <person name="Joly M."/>
            <person name="Nadalig T."/>
            <person name="Sancelme M."/>
            <person name="Vuilleumier S."/>
            <person name="Grigoriev I.V."/>
            <person name="Amato P."/>
            <person name="Bringel F."/>
        </authorList>
    </citation>
    <scope>NUCLEOTIDE SEQUENCE</scope>
    <source>
        <strain evidence="3">PDD-24b-2</strain>
    </source>
</reference>